<dbReference type="AlphaFoldDB" id="A0A9N9FJL1"/>
<dbReference type="EMBL" id="CAJVPK010000668">
    <property type="protein sequence ID" value="CAG8537998.1"/>
    <property type="molecule type" value="Genomic_DNA"/>
</dbReference>
<proteinExistence type="predicted"/>
<dbReference type="OrthoDB" id="2673191at2759"/>
<comment type="caution">
    <text evidence="1">The sequence shown here is derived from an EMBL/GenBank/DDBJ whole genome shotgun (WGS) entry which is preliminary data.</text>
</comment>
<keyword evidence="2" id="KW-1185">Reference proteome</keyword>
<evidence type="ECO:0000313" key="2">
    <source>
        <dbReference type="Proteomes" id="UP000789706"/>
    </source>
</evidence>
<reference evidence="1" key="1">
    <citation type="submission" date="2021-06" db="EMBL/GenBank/DDBJ databases">
        <authorList>
            <person name="Kallberg Y."/>
            <person name="Tangrot J."/>
            <person name="Rosling A."/>
        </authorList>
    </citation>
    <scope>NUCLEOTIDE SEQUENCE</scope>
    <source>
        <strain evidence="1">AZ414A</strain>
    </source>
</reference>
<accession>A0A9N9FJL1</accession>
<gene>
    <name evidence="1" type="ORF">DEBURN_LOCUS6468</name>
</gene>
<evidence type="ECO:0000313" key="1">
    <source>
        <dbReference type="EMBL" id="CAG8537998.1"/>
    </source>
</evidence>
<dbReference type="Proteomes" id="UP000789706">
    <property type="component" value="Unassembled WGS sequence"/>
</dbReference>
<sequence>MLKLWKIQIRIDSDEELEFRDDQLIKTGKINDYFTDEPLRRYIHIIFRPPISPVKFDLVCKWKLLKEGGTVEYVDKNHNLKATLCEGVLCTKDEKYFSFTEFIRGAKGLKPNEKSNPFDFHNLKIYDMTYEEVKDLIYELTYEQHYSESEAKNFPPKQHGVFTWLLTILAYTNGKKSQTN</sequence>
<name>A0A9N9FJL1_9GLOM</name>
<organism evidence="1 2">
    <name type="scientific">Diversispora eburnea</name>
    <dbReference type="NCBI Taxonomy" id="1213867"/>
    <lineage>
        <taxon>Eukaryota</taxon>
        <taxon>Fungi</taxon>
        <taxon>Fungi incertae sedis</taxon>
        <taxon>Mucoromycota</taxon>
        <taxon>Glomeromycotina</taxon>
        <taxon>Glomeromycetes</taxon>
        <taxon>Diversisporales</taxon>
        <taxon>Diversisporaceae</taxon>
        <taxon>Diversispora</taxon>
    </lineage>
</organism>
<protein>
    <submittedName>
        <fullName evidence="1">4071_t:CDS:1</fullName>
    </submittedName>
</protein>